<evidence type="ECO:0000313" key="16">
    <source>
        <dbReference type="Proteomes" id="UP000295793"/>
    </source>
</evidence>
<comment type="catalytic activity">
    <reaction evidence="11">
        <text>ATP + H2O = ADP + phosphate + H(+)</text>
        <dbReference type="Rhea" id="RHEA:13065"/>
        <dbReference type="ChEBI" id="CHEBI:15377"/>
        <dbReference type="ChEBI" id="CHEBI:15378"/>
        <dbReference type="ChEBI" id="CHEBI:30616"/>
        <dbReference type="ChEBI" id="CHEBI:43474"/>
        <dbReference type="ChEBI" id="CHEBI:456216"/>
        <dbReference type="EC" id="5.6.2.4"/>
    </reaction>
</comment>
<dbReference type="AlphaFoldDB" id="A0A4R3IGC8"/>
<organism evidence="15 16">
    <name type="scientific">Reinekea marinisedimentorum</name>
    <dbReference type="NCBI Taxonomy" id="230495"/>
    <lineage>
        <taxon>Bacteria</taxon>
        <taxon>Pseudomonadati</taxon>
        <taxon>Pseudomonadota</taxon>
        <taxon>Gammaproteobacteria</taxon>
        <taxon>Oceanospirillales</taxon>
        <taxon>Saccharospirillaceae</taxon>
        <taxon>Reinekea</taxon>
    </lineage>
</organism>
<evidence type="ECO:0000256" key="10">
    <source>
        <dbReference type="ARBA" id="ARBA00034923"/>
    </source>
</evidence>
<keyword evidence="5 12" id="KW-0067">ATP-binding</keyword>
<evidence type="ECO:0000256" key="9">
    <source>
        <dbReference type="ARBA" id="ARBA00034808"/>
    </source>
</evidence>
<keyword evidence="2 12" id="KW-0547">Nucleotide-binding</keyword>
<dbReference type="InterPro" id="IPR000212">
    <property type="entry name" value="DNA_helicase_UvrD/REP"/>
</dbReference>
<sequence length="728" mass="81874">MIQHAGGHARIIAVAGSGKTQTLTAYVHNRLQSGADPRRMLVLMYNKAAQLDFERRLKQVAGRGAVLPDVRTFHSLGYRICQTLVQRDYMAAFDKDILQDSDIEPVIWRILRNLADADIADDILTRKKKWVEPAVAYLELVKSSLATPEQVFESTGLPASCKLFIQAFYEFEDWRSQHHKMTFSDLLYEPVLRFKNEPDIAAQFAGHMAEYLVDEFQDINPVQEYLLKTLHGGKSDILVVGDPDQTIYEFRGSDPALLTTGFSNSYQGTSDYQLSHTFRFGDTLSLLANQVIAGNYAADSPRIQCVSHQSAGTTRVQREACGDSAQAALTCIRNWQASRPLKDIAVINRLWANSARLELLLLANAIPYHMDNQQTVLERYELRPFRVLLQIAAGETAQWDARARKQAWQVLLTQPYLKIKKSIVDELISRLAGVSREWGQALRNAIPNTVSKYQSEQLFERARWIEKAERAQGEASLVLYGWLQGTDYLASLKDNAFSVAQVEDQVATVKAFVSFVRQSRWPLAQGAAQLTELMNRKTPANADALLITSIHKSKGRQWPCVIIPELNSQFFPYQPEGEMMIATSVASERRLLYVAMTRAAEELVLLTPADDSTLMPSRFIPDAYVDGLAAFEAALGNGSAAPELPGDMHRPSVEFYARLKGLPVPAWQQRSLKKGEELVNQVVSHPKLGVGQIIAESKNRITIQFMRHGEREFDKQIVLPLLQRLNED</sequence>
<dbReference type="PROSITE" id="PS51198">
    <property type="entry name" value="UVRD_HELICASE_ATP_BIND"/>
    <property type="match status" value="1"/>
</dbReference>
<dbReference type="Proteomes" id="UP000295793">
    <property type="component" value="Unassembled WGS sequence"/>
</dbReference>
<gene>
    <name evidence="15" type="ORF">BCF53_101415</name>
</gene>
<dbReference type="SUPFAM" id="SSF52540">
    <property type="entry name" value="P-loop containing nucleoside triphosphate hydrolases"/>
    <property type="match status" value="1"/>
</dbReference>
<keyword evidence="7" id="KW-0413">Isomerase</keyword>
<dbReference type="PANTHER" id="PTHR11070:SF2">
    <property type="entry name" value="ATP-DEPENDENT DNA HELICASE SRS2"/>
    <property type="match status" value="1"/>
</dbReference>
<dbReference type="Pfam" id="PF13361">
    <property type="entry name" value="UvrD_C"/>
    <property type="match status" value="1"/>
</dbReference>
<dbReference type="Gene3D" id="3.40.50.300">
    <property type="entry name" value="P-loop containing nucleotide triphosphate hydrolases"/>
    <property type="match status" value="2"/>
</dbReference>
<proteinExistence type="inferred from homology"/>
<feature type="binding site" evidence="12">
    <location>
        <begin position="13"/>
        <end position="20"/>
    </location>
    <ligand>
        <name>ATP</name>
        <dbReference type="ChEBI" id="CHEBI:30616"/>
    </ligand>
</feature>
<keyword evidence="3 12" id="KW-0378">Hydrolase</keyword>
<keyword evidence="4 12" id="KW-0347">Helicase</keyword>
<dbReference type="InterPro" id="IPR014017">
    <property type="entry name" value="DNA_helicase_UvrD-like_C"/>
</dbReference>
<dbReference type="InterPro" id="IPR013986">
    <property type="entry name" value="DExx_box_DNA_helicase_dom_sf"/>
</dbReference>
<evidence type="ECO:0000256" key="8">
    <source>
        <dbReference type="ARBA" id="ARBA00034617"/>
    </source>
</evidence>
<accession>A0A4R3IGC8</accession>
<protein>
    <recommendedName>
        <fullName evidence="9">DNA 3'-5' helicase</fullName>
        <ecNumber evidence="9">5.6.2.4</ecNumber>
    </recommendedName>
    <alternativeName>
        <fullName evidence="10">DNA 3'-5' helicase II</fullName>
    </alternativeName>
</protein>
<dbReference type="InterPro" id="IPR014016">
    <property type="entry name" value="UvrD-like_ATP-bd"/>
</dbReference>
<evidence type="ECO:0000256" key="1">
    <source>
        <dbReference type="ARBA" id="ARBA00009922"/>
    </source>
</evidence>
<comment type="catalytic activity">
    <reaction evidence="8">
        <text>Couples ATP hydrolysis with the unwinding of duplex DNA by translocating in the 3'-5' direction.</text>
        <dbReference type="EC" id="5.6.2.4"/>
    </reaction>
</comment>
<feature type="domain" description="UvrD-like helicase C-terminal" evidence="14">
    <location>
        <begin position="282"/>
        <end position="555"/>
    </location>
</feature>
<evidence type="ECO:0000313" key="15">
    <source>
        <dbReference type="EMBL" id="TCS44072.1"/>
    </source>
</evidence>
<reference evidence="15 16" key="1">
    <citation type="submission" date="2019-03" db="EMBL/GenBank/DDBJ databases">
        <title>Genomic Encyclopedia of Archaeal and Bacterial Type Strains, Phase II (KMG-II): from individual species to whole genera.</title>
        <authorList>
            <person name="Goeker M."/>
        </authorList>
    </citation>
    <scope>NUCLEOTIDE SEQUENCE [LARGE SCALE GENOMIC DNA]</scope>
    <source>
        <strain evidence="15 16">DSM 15388</strain>
    </source>
</reference>
<evidence type="ECO:0000256" key="11">
    <source>
        <dbReference type="ARBA" id="ARBA00048988"/>
    </source>
</evidence>
<feature type="domain" description="UvrD-like helicase ATP-binding" evidence="13">
    <location>
        <begin position="1"/>
        <end position="281"/>
    </location>
</feature>
<evidence type="ECO:0000256" key="2">
    <source>
        <dbReference type="ARBA" id="ARBA00022741"/>
    </source>
</evidence>
<name>A0A4R3IGC8_9GAMM</name>
<dbReference type="GO" id="GO:0000725">
    <property type="term" value="P:recombinational repair"/>
    <property type="evidence" value="ECO:0007669"/>
    <property type="project" value="TreeGrafter"/>
</dbReference>
<dbReference type="PANTHER" id="PTHR11070">
    <property type="entry name" value="UVRD / RECB / PCRA DNA HELICASE FAMILY MEMBER"/>
    <property type="match status" value="1"/>
</dbReference>
<dbReference type="GO" id="GO:0043138">
    <property type="term" value="F:3'-5' DNA helicase activity"/>
    <property type="evidence" value="ECO:0007669"/>
    <property type="project" value="UniProtKB-EC"/>
</dbReference>
<evidence type="ECO:0000256" key="5">
    <source>
        <dbReference type="ARBA" id="ARBA00022840"/>
    </source>
</evidence>
<dbReference type="PROSITE" id="PS51217">
    <property type="entry name" value="UVRD_HELICASE_CTER"/>
    <property type="match status" value="1"/>
</dbReference>
<dbReference type="GO" id="GO:0005524">
    <property type="term" value="F:ATP binding"/>
    <property type="evidence" value="ECO:0007669"/>
    <property type="project" value="UniProtKB-UniRule"/>
</dbReference>
<dbReference type="EMBL" id="SLZR01000001">
    <property type="protein sequence ID" value="TCS44072.1"/>
    <property type="molecule type" value="Genomic_DNA"/>
</dbReference>
<evidence type="ECO:0000256" key="12">
    <source>
        <dbReference type="PROSITE-ProRule" id="PRU00560"/>
    </source>
</evidence>
<dbReference type="Pfam" id="PF00580">
    <property type="entry name" value="UvrD-helicase"/>
    <property type="match status" value="1"/>
</dbReference>
<evidence type="ECO:0000256" key="7">
    <source>
        <dbReference type="ARBA" id="ARBA00023235"/>
    </source>
</evidence>
<dbReference type="Gene3D" id="1.10.10.160">
    <property type="match status" value="1"/>
</dbReference>
<comment type="caution">
    <text evidence="15">The sequence shown here is derived from an EMBL/GenBank/DDBJ whole genome shotgun (WGS) entry which is preliminary data.</text>
</comment>
<dbReference type="GO" id="GO:0003677">
    <property type="term" value="F:DNA binding"/>
    <property type="evidence" value="ECO:0007669"/>
    <property type="project" value="UniProtKB-KW"/>
</dbReference>
<evidence type="ECO:0000256" key="3">
    <source>
        <dbReference type="ARBA" id="ARBA00022801"/>
    </source>
</evidence>
<dbReference type="Gene3D" id="1.10.486.10">
    <property type="entry name" value="PCRA, domain 4"/>
    <property type="match status" value="1"/>
</dbReference>
<keyword evidence="6" id="KW-0238">DNA-binding</keyword>
<evidence type="ECO:0000259" key="13">
    <source>
        <dbReference type="PROSITE" id="PS51198"/>
    </source>
</evidence>
<dbReference type="GO" id="GO:0016887">
    <property type="term" value="F:ATP hydrolysis activity"/>
    <property type="evidence" value="ECO:0007669"/>
    <property type="project" value="RHEA"/>
</dbReference>
<dbReference type="InterPro" id="IPR027417">
    <property type="entry name" value="P-loop_NTPase"/>
</dbReference>
<dbReference type="EC" id="5.6.2.4" evidence="9"/>
<evidence type="ECO:0000256" key="4">
    <source>
        <dbReference type="ARBA" id="ARBA00022806"/>
    </source>
</evidence>
<dbReference type="CDD" id="cd17932">
    <property type="entry name" value="DEXQc_UvrD"/>
    <property type="match status" value="1"/>
</dbReference>
<evidence type="ECO:0000256" key="6">
    <source>
        <dbReference type="ARBA" id="ARBA00023125"/>
    </source>
</evidence>
<comment type="similarity">
    <text evidence="1">Belongs to the helicase family. UvrD subfamily.</text>
</comment>
<keyword evidence="16" id="KW-1185">Reference proteome</keyword>
<evidence type="ECO:0000259" key="14">
    <source>
        <dbReference type="PROSITE" id="PS51217"/>
    </source>
</evidence>